<dbReference type="InterPro" id="IPR013517">
    <property type="entry name" value="FG-GAP"/>
</dbReference>
<keyword evidence="4" id="KW-1185">Reference proteome</keyword>
<sequence>MKKRASLLLLLTGALSFADPLTPAVPAGSGFTLMCQIRADRFPVSSTTKGPDFFELQHNGRAWFSAQARWNNPKEAQKESPARSRIGFWFRPADDKPGELYRSELIGTNEWVHLAITYNPQDSRAPLRLLLNGTLVYSYANTINTPELNELIRNPKLTDVTIRPQALQSEHIRQLAHQGSDSEYRTMRRFEQPGDQKALLQLENSERQKQYGLRYAEGESDIIYGELGTVPILLDINNDGLLDLFAAGTGGLSVYERTGPETFSPAQRYEPSYTGRNRADTHAASIRGNLPGVFDNDRWYPHFLETGYAASAPIAGLDVDKNASIFFADWNGDGFEDLVSIEKGKCIWFTNTSQSRRPILADKKTAKNTGGSTLKISTRAIPFDWDNDGDWDLVYIQNRDELWVYENEAAPNTFPVYAETPVRLVTESGQPFTYFSQNARLAAADWDNDEDIDLILSGQSGDFQWLENLNRKTPNQLPAWSVHQRFQKTGGVLTFGALATPSTGDLDGDGLDDIVCGNSDGFLCWFKNRSLSPTAPLEWAAAKPIISGGKPYRFMAGEKLSAQGAGERKYGYTVPTLADWDQDGLIDILLNTIAGKAMWLRNIGEKNAPAFSAAQPICVQWPDSPDAPPWNTWQPGPKDLPVQWRTSLDAIDWNRDGLLDLIIVDHEGYLAWLQRQKIDDQLILLPPERIFENTDTHFVYDYAHYREFKDENQDGINDFRLRDPQGALTYHFRDTSAKLGRDSRHRRYKFTLTENTADLDNPDRRDLTPLPSVTLDSYTPLSSEENRLLRLNAGWAGQSGRCKFDLTDWDGDGDLDLLVNYYPHGAALMENIQQTGNRAVFSDRGPILDLVCGAHSPCPVATDFNKDGIPDLLMGTEDGLLIYQPRSSFEDLPGRAPTWP</sequence>
<keyword evidence="1 2" id="KW-0732">Signal</keyword>
<dbReference type="SUPFAM" id="SSF49899">
    <property type="entry name" value="Concanavalin A-like lectins/glucanases"/>
    <property type="match status" value="1"/>
</dbReference>
<evidence type="ECO:0000313" key="4">
    <source>
        <dbReference type="Proteomes" id="UP000464954"/>
    </source>
</evidence>
<dbReference type="AlphaFoldDB" id="A0A6P1MBH3"/>
<dbReference type="RefSeq" id="WP_160627698.1">
    <property type="nucleotide sequence ID" value="NZ_CP047593.1"/>
</dbReference>
<dbReference type="EMBL" id="CP047593">
    <property type="protein sequence ID" value="QHI68916.1"/>
    <property type="molecule type" value="Genomic_DNA"/>
</dbReference>
<organism evidence="3 4">
    <name type="scientific">Tichowtungia aerotolerans</name>
    <dbReference type="NCBI Taxonomy" id="2697043"/>
    <lineage>
        <taxon>Bacteria</taxon>
        <taxon>Pseudomonadati</taxon>
        <taxon>Kiritimatiellota</taxon>
        <taxon>Tichowtungiia</taxon>
        <taxon>Tichowtungiales</taxon>
        <taxon>Tichowtungiaceae</taxon>
        <taxon>Tichowtungia</taxon>
    </lineage>
</organism>
<dbReference type="PANTHER" id="PTHR44103">
    <property type="entry name" value="PROPROTEIN CONVERTASE P"/>
    <property type="match status" value="1"/>
</dbReference>
<name>A0A6P1MBH3_9BACT</name>
<dbReference type="Proteomes" id="UP000464954">
    <property type="component" value="Chromosome"/>
</dbReference>
<dbReference type="Pfam" id="PF13517">
    <property type="entry name" value="FG-GAP_3"/>
    <property type="match status" value="2"/>
</dbReference>
<dbReference type="Gene3D" id="2.130.10.130">
    <property type="entry name" value="Integrin alpha, N-terminal"/>
    <property type="match status" value="1"/>
</dbReference>
<evidence type="ECO:0008006" key="5">
    <source>
        <dbReference type="Google" id="ProtNLM"/>
    </source>
</evidence>
<gene>
    <name evidence="3" type="ORF">GT409_05455</name>
</gene>
<dbReference type="Pfam" id="PF01839">
    <property type="entry name" value="FG-GAP"/>
    <property type="match status" value="1"/>
</dbReference>
<proteinExistence type="predicted"/>
<feature type="chain" id="PRO_5026721200" description="VCBS repeat-containing protein" evidence="2">
    <location>
        <begin position="19"/>
        <end position="900"/>
    </location>
</feature>
<dbReference type="SUPFAM" id="SSF69318">
    <property type="entry name" value="Integrin alpha N-terminal domain"/>
    <property type="match status" value="2"/>
</dbReference>
<evidence type="ECO:0000256" key="1">
    <source>
        <dbReference type="ARBA" id="ARBA00022729"/>
    </source>
</evidence>
<dbReference type="KEGG" id="taer:GT409_05455"/>
<accession>A0A6P1MBH3</accession>
<evidence type="ECO:0000313" key="3">
    <source>
        <dbReference type="EMBL" id="QHI68916.1"/>
    </source>
</evidence>
<dbReference type="InterPro" id="IPR013320">
    <property type="entry name" value="ConA-like_dom_sf"/>
</dbReference>
<reference evidence="3 4" key="1">
    <citation type="submission" date="2020-01" db="EMBL/GenBank/DDBJ databases">
        <title>Ponticoccus aerotolerans gen. nov., sp. nov., an anaerobic bacterium and proposal of Ponticoccusceae fam. nov., Ponticoccusles ord. nov. and Ponticoccuse classis nov. in the phylum Kiritimatiellaeota.</title>
        <authorList>
            <person name="Zhou L.Y."/>
            <person name="Du Z.J."/>
        </authorList>
    </citation>
    <scope>NUCLEOTIDE SEQUENCE [LARGE SCALE GENOMIC DNA]</scope>
    <source>
        <strain evidence="3 4">S-5007</strain>
    </source>
</reference>
<protein>
    <recommendedName>
        <fullName evidence="5">VCBS repeat-containing protein</fullName>
    </recommendedName>
</protein>
<feature type="signal peptide" evidence="2">
    <location>
        <begin position="1"/>
        <end position="18"/>
    </location>
</feature>
<evidence type="ECO:0000256" key="2">
    <source>
        <dbReference type="SAM" id="SignalP"/>
    </source>
</evidence>
<dbReference type="Gene3D" id="2.60.120.200">
    <property type="match status" value="1"/>
</dbReference>
<dbReference type="PANTHER" id="PTHR44103:SF1">
    <property type="entry name" value="PROPROTEIN CONVERTASE P"/>
    <property type="match status" value="1"/>
</dbReference>
<dbReference type="InterPro" id="IPR028994">
    <property type="entry name" value="Integrin_alpha_N"/>
</dbReference>